<protein>
    <submittedName>
        <fullName evidence="1">Uncharacterized protein</fullName>
    </submittedName>
</protein>
<comment type="caution">
    <text evidence="1">The sequence shown here is derived from an EMBL/GenBank/DDBJ whole genome shotgun (WGS) entry which is preliminary data.</text>
</comment>
<gene>
    <name evidence="1" type="ORF">LARSCL_LOCUS8002</name>
</gene>
<sequence>MRLFGVIKVPFVSTVSFGDMSLEEAESQSDIPLHFGLISTLKSKDLRSLRGCYFSADDVFYDYIETLRSDVYKFRNIEELSFCLELNWSYDSKYERKMYQVNVKSSKGWSILVKYAFCIVGNRPLFVKRTGRLKFILPLESWYLKSDEPEVKLYCAMSATRVQQCPPIRGEDLPLTGQRLVEFETLPTLQDLDYCKNEVVSRFVQSGEIPHFTLDLAIQLFNESDEQKCDALTLLSKQYLMAKVTSENYQKLKKALPKRFLSKLMSVLLWKQKSKSKIDFSKRIFVHPF</sequence>
<dbReference type="EMBL" id="CAXIEN010000084">
    <property type="protein sequence ID" value="CAL1275326.1"/>
    <property type="molecule type" value="Genomic_DNA"/>
</dbReference>
<accession>A0AAV1ZXZ0</accession>
<dbReference type="AlphaFoldDB" id="A0AAV1ZXZ0"/>
<dbReference type="Proteomes" id="UP001497382">
    <property type="component" value="Unassembled WGS sequence"/>
</dbReference>
<evidence type="ECO:0000313" key="2">
    <source>
        <dbReference type="Proteomes" id="UP001497382"/>
    </source>
</evidence>
<name>A0AAV1ZXZ0_9ARAC</name>
<keyword evidence="2" id="KW-1185">Reference proteome</keyword>
<reference evidence="1 2" key="1">
    <citation type="submission" date="2024-04" db="EMBL/GenBank/DDBJ databases">
        <authorList>
            <person name="Rising A."/>
            <person name="Reimegard J."/>
            <person name="Sonavane S."/>
            <person name="Akerstrom W."/>
            <person name="Nylinder S."/>
            <person name="Hedman E."/>
            <person name="Kallberg Y."/>
        </authorList>
    </citation>
    <scope>NUCLEOTIDE SEQUENCE [LARGE SCALE GENOMIC DNA]</scope>
</reference>
<evidence type="ECO:0000313" key="1">
    <source>
        <dbReference type="EMBL" id="CAL1275326.1"/>
    </source>
</evidence>
<proteinExistence type="predicted"/>
<organism evidence="1 2">
    <name type="scientific">Larinioides sclopetarius</name>
    <dbReference type="NCBI Taxonomy" id="280406"/>
    <lineage>
        <taxon>Eukaryota</taxon>
        <taxon>Metazoa</taxon>
        <taxon>Ecdysozoa</taxon>
        <taxon>Arthropoda</taxon>
        <taxon>Chelicerata</taxon>
        <taxon>Arachnida</taxon>
        <taxon>Araneae</taxon>
        <taxon>Araneomorphae</taxon>
        <taxon>Entelegynae</taxon>
        <taxon>Araneoidea</taxon>
        <taxon>Araneidae</taxon>
        <taxon>Larinioides</taxon>
    </lineage>
</organism>